<keyword evidence="5 10" id="KW-0732">Signal</keyword>
<dbReference type="STRING" id="1293911.H710_00558"/>
<dbReference type="Proteomes" id="UP000031740">
    <property type="component" value="Unassembled WGS sequence"/>
</dbReference>
<dbReference type="Pfam" id="PF02530">
    <property type="entry name" value="Porin_2"/>
    <property type="match status" value="1"/>
</dbReference>
<name>A0A072R1Y7_BARBA</name>
<evidence type="ECO:0000256" key="5">
    <source>
        <dbReference type="ARBA" id="ARBA00022729"/>
    </source>
</evidence>
<feature type="signal peptide" evidence="10">
    <location>
        <begin position="1"/>
        <end position="22"/>
    </location>
</feature>
<comment type="domain">
    <text evidence="10">Consists of 16-stranded beta-barrel sheets, with large surface-exposed loops, that form a transmembrane pore at the center of each barrel. The pore is partially ocluded by a peptide loop that folds into the pore lumen.</text>
</comment>
<evidence type="ECO:0000256" key="6">
    <source>
        <dbReference type="ARBA" id="ARBA00023065"/>
    </source>
</evidence>
<sequence>MNIKTLLLCSTIAVTGISGAHATSEIIEKPKFIKYLRVCDAYSAGYFYIPGTETCMKLSGYVRASFKGGHDVDAKINADLDQHKKTYDVSSRLALILQSASETELGTLRSYARLTSDWENGKSKAGGKLNAAYIELGGFSVGLDDTIFSTWTSYGEVIDDDLIAPAGDVRTNFVSYTFASNTGFSAIIGAELGNASGPAIGPDKKYYYINKSDQVSVVSDANLPSKQTKDYIPHILLGVQFFQGWGSVSTITAYDSHYKKWASKTRLDFKVNDDVNVWVTGGYKTNVDYYTADEQNVLSRENTTIYANWGGKWAAWTGVTYKIAPKAKLNAQISYSAVKTFSASANVVYTLVPGFTITPEVSYIAWKDNRTFKSQQDSAQRNSTKNYTHALNGKDAVQTMIRLQRSF</sequence>
<keyword evidence="3 10" id="KW-1134">Transmembrane beta strand</keyword>
<dbReference type="RefSeq" id="WP_041849327.1">
    <property type="nucleotide sequence ID" value="NZ_KL503803.1"/>
</dbReference>
<dbReference type="AlphaFoldDB" id="A0A072R1Y7"/>
<keyword evidence="6 10" id="KW-0406">Ion transport</keyword>
<evidence type="ECO:0000256" key="8">
    <source>
        <dbReference type="ARBA" id="ARBA00023136"/>
    </source>
</evidence>
<dbReference type="GO" id="GO:0006811">
    <property type="term" value="P:monoatomic ion transport"/>
    <property type="evidence" value="ECO:0007669"/>
    <property type="project" value="UniProtKB-KW"/>
</dbReference>
<evidence type="ECO:0000256" key="1">
    <source>
        <dbReference type="ARBA" id="ARBA00009521"/>
    </source>
</evidence>
<dbReference type="HOGENOM" id="CLU_044836_0_0_5"/>
<gene>
    <name evidence="11" type="ORF">H710_00558</name>
</gene>
<keyword evidence="9 10" id="KW-0998">Cell outer membrane</keyword>
<reference evidence="11 12" key="1">
    <citation type="submission" date="2013-04" db="EMBL/GenBank/DDBJ databases">
        <title>The Genome Sequence of Bartonella bacilliformis Ver097.</title>
        <authorList>
            <consortium name="The Broad Institute Genomics Platform"/>
            <consortium name="The Broad Institute Genome Sequencing Center for Infectious Disease"/>
            <person name="Feldgarden M."/>
            <person name="Kirby J."/>
            <person name="Birtles R."/>
            <person name="Dasch G."/>
            <person name="Hendrix L."/>
            <person name="Koehler J."/>
            <person name="Walker B."/>
            <person name="Young S.K."/>
            <person name="Zeng Q."/>
            <person name="Gargeya S."/>
            <person name="Fitzgerald M."/>
            <person name="Haas B."/>
            <person name="Abouelleil A."/>
            <person name="Allen A.W."/>
            <person name="Alvarado L."/>
            <person name="Arachchi H.M."/>
            <person name="Berlin A.M."/>
            <person name="Chapman S.B."/>
            <person name="Gainer-Dewar J."/>
            <person name="Goldberg J."/>
            <person name="Griggs A."/>
            <person name="Gujja S."/>
            <person name="Hansen M."/>
            <person name="Howarth C."/>
            <person name="Imamovic A."/>
            <person name="Ireland A."/>
            <person name="Larimer J."/>
            <person name="McCowan C."/>
            <person name="Murphy C."/>
            <person name="Pearson M."/>
            <person name="Poon T.W."/>
            <person name="Priest M."/>
            <person name="Roberts A."/>
            <person name="Saif S."/>
            <person name="Shea T."/>
            <person name="Sisk P."/>
            <person name="Sykes S."/>
            <person name="Wortman J."/>
            <person name="Nusbaum C."/>
            <person name="Birren B."/>
        </authorList>
    </citation>
    <scope>NUCLEOTIDE SEQUENCE [LARGE SCALE GENOMIC DNA]</scope>
    <source>
        <strain evidence="11 12">Ver097</strain>
    </source>
</reference>
<dbReference type="SUPFAM" id="SSF56935">
    <property type="entry name" value="Porins"/>
    <property type="match status" value="1"/>
</dbReference>
<feature type="chain" id="PRO_5009359718" description="Porin" evidence="10">
    <location>
        <begin position="23"/>
        <end position="407"/>
    </location>
</feature>
<keyword evidence="8 10" id="KW-0472">Membrane</keyword>
<evidence type="ECO:0000256" key="3">
    <source>
        <dbReference type="ARBA" id="ARBA00022452"/>
    </source>
</evidence>
<keyword evidence="4 10" id="KW-0812">Transmembrane</keyword>
<evidence type="ECO:0000256" key="4">
    <source>
        <dbReference type="ARBA" id="ARBA00022692"/>
    </source>
</evidence>
<comment type="caution">
    <text evidence="11">The sequence shown here is derived from an EMBL/GenBank/DDBJ whole genome shotgun (WGS) entry which is preliminary data.</text>
</comment>
<dbReference type="EMBL" id="ASIV01000004">
    <property type="protein sequence ID" value="KEG19963.1"/>
    <property type="molecule type" value="Genomic_DNA"/>
</dbReference>
<dbReference type="InterPro" id="IPR003684">
    <property type="entry name" value="Porin_alphabac"/>
</dbReference>
<dbReference type="GO" id="GO:0015288">
    <property type="term" value="F:porin activity"/>
    <property type="evidence" value="ECO:0007669"/>
    <property type="project" value="UniProtKB-KW"/>
</dbReference>
<dbReference type="PATRIC" id="fig|1293911.3.peg.587"/>
<evidence type="ECO:0000256" key="2">
    <source>
        <dbReference type="ARBA" id="ARBA00022448"/>
    </source>
</evidence>
<proteinExistence type="inferred from homology"/>
<comment type="subcellular location">
    <subcellularLocation>
        <location evidence="10">Cell outer membrane</location>
        <topology evidence="10">Multi-pass membrane protein</topology>
    </subcellularLocation>
</comment>
<comment type="function">
    <text evidence="10">Forms passive diffusion pores that allow small molecular weight hydrophilic materials across the outer membrane.</text>
</comment>
<dbReference type="GO" id="GO:0046930">
    <property type="term" value="C:pore complex"/>
    <property type="evidence" value="ECO:0007669"/>
    <property type="project" value="UniProtKB-KW"/>
</dbReference>
<comment type="similarity">
    <text evidence="1 10">Belongs to the alphaproteobacteria porin family.</text>
</comment>
<evidence type="ECO:0000256" key="10">
    <source>
        <dbReference type="RuleBase" id="RU364005"/>
    </source>
</evidence>
<evidence type="ECO:0000313" key="11">
    <source>
        <dbReference type="EMBL" id="KEG19963.1"/>
    </source>
</evidence>
<keyword evidence="2 10" id="KW-0813">Transport</keyword>
<evidence type="ECO:0000313" key="12">
    <source>
        <dbReference type="Proteomes" id="UP000031740"/>
    </source>
</evidence>
<evidence type="ECO:0000256" key="7">
    <source>
        <dbReference type="ARBA" id="ARBA00023114"/>
    </source>
</evidence>
<keyword evidence="7 10" id="KW-0626">Porin</keyword>
<dbReference type="GO" id="GO:0009279">
    <property type="term" value="C:cell outer membrane"/>
    <property type="evidence" value="ECO:0007669"/>
    <property type="project" value="UniProtKB-SubCell"/>
</dbReference>
<organism evidence="11 12">
    <name type="scientific">Bartonella bacilliformis Ver097</name>
    <dbReference type="NCBI Taxonomy" id="1293911"/>
    <lineage>
        <taxon>Bacteria</taxon>
        <taxon>Pseudomonadati</taxon>
        <taxon>Pseudomonadota</taxon>
        <taxon>Alphaproteobacteria</taxon>
        <taxon>Hyphomicrobiales</taxon>
        <taxon>Bartonellaceae</taxon>
        <taxon>Bartonella</taxon>
    </lineage>
</organism>
<evidence type="ECO:0000256" key="9">
    <source>
        <dbReference type="ARBA" id="ARBA00023237"/>
    </source>
</evidence>
<protein>
    <recommendedName>
        <fullName evidence="10">Porin</fullName>
    </recommendedName>
</protein>
<accession>A0A072R1Y7</accession>